<feature type="domain" description="HTH psq-type" evidence="1">
    <location>
        <begin position="17"/>
        <end position="42"/>
    </location>
</feature>
<protein>
    <submittedName>
        <fullName evidence="2">Helix-turn-helix domain-containing protein</fullName>
    </submittedName>
</protein>
<proteinExistence type="predicted"/>
<dbReference type="RefSeq" id="WP_267848125.1">
    <property type="nucleotide sequence ID" value="NZ_JAPMXC010000003.1"/>
</dbReference>
<keyword evidence="3" id="KW-1185">Reference proteome</keyword>
<dbReference type="EMBL" id="JAPMXC010000003">
    <property type="protein sequence ID" value="MCY0388231.1"/>
    <property type="molecule type" value="Genomic_DNA"/>
</dbReference>
<gene>
    <name evidence="2" type="ORF">OVY01_13485</name>
</gene>
<organism evidence="2 3">
    <name type="scientific">Robbsia betulipollinis</name>
    <dbReference type="NCBI Taxonomy" id="2981849"/>
    <lineage>
        <taxon>Bacteria</taxon>
        <taxon>Pseudomonadati</taxon>
        <taxon>Pseudomonadota</taxon>
        <taxon>Betaproteobacteria</taxon>
        <taxon>Burkholderiales</taxon>
        <taxon>Burkholderiaceae</taxon>
        <taxon>Robbsia</taxon>
    </lineage>
</organism>
<evidence type="ECO:0000313" key="2">
    <source>
        <dbReference type="EMBL" id="MCY0388231.1"/>
    </source>
</evidence>
<dbReference type="Proteomes" id="UP001082899">
    <property type="component" value="Unassembled WGS sequence"/>
</dbReference>
<accession>A0ABT3ZNV7</accession>
<comment type="caution">
    <text evidence="2">The sequence shown here is derived from an EMBL/GenBank/DDBJ whole genome shotgun (WGS) entry which is preliminary data.</text>
</comment>
<dbReference type="InterPro" id="IPR007889">
    <property type="entry name" value="HTH_Psq"/>
</dbReference>
<evidence type="ECO:0000313" key="3">
    <source>
        <dbReference type="Proteomes" id="UP001082899"/>
    </source>
</evidence>
<sequence>MKITEIQVHEALCRAVGGESVRSLARKFGVNESTLRERFSRTGASPEKIRDLAFQLFQAQQTLARLNEAQQAAVRRLVRKAGVGTA</sequence>
<dbReference type="Pfam" id="PF05225">
    <property type="entry name" value="HTH_psq"/>
    <property type="match status" value="1"/>
</dbReference>
<reference evidence="2" key="1">
    <citation type="submission" date="2022-11" db="EMBL/GenBank/DDBJ databases">
        <title>Robbsia betulipollinis sp. nov., isolated from pollen of birch (Betula pendula).</title>
        <authorList>
            <person name="Shi H."/>
            <person name="Ambika Manirajan B."/>
            <person name="Ratering S."/>
            <person name="Geissler-Plaum R."/>
            <person name="Schnell S."/>
        </authorList>
    </citation>
    <scope>NUCLEOTIDE SEQUENCE</scope>
    <source>
        <strain evidence="2">Bb-Pol-6</strain>
    </source>
</reference>
<evidence type="ECO:0000259" key="1">
    <source>
        <dbReference type="Pfam" id="PF05225"/>
    </source>
</evidence>
<name>A0ABT3ZNV7_9BURK</name>